<evidence type="ECO:0000256" key="6">
    <source>
        <dbReference type="SAM" id="MobiDB-lite"/>
    </source>
</evidence>
<dbReference type="GO" id="GO:0031177">
    <property type="term" value="F:phosphopantetheine binding"/>
    <property type="evidence" value="ECO:0007669"/>
    <property type="project" value="UniProtKB-ARBA"/>
</dbReference>
<keyword evidence="1" id="KW-0596">Phosphopantetheine</keyword>
<dbReference type="AlphaFoldDB" id="A0A6G3R411"/>
<dbReference type="PROSITE" id="PS52004">
    <property type="entry name" value="KS3_2"/>
    <property type="match status" value="1"/>
</dbReference>
<dbReference type="Pfam" id="PF00109">
    <property type="entry name" value="ketoacyl-synt"/>
    <property type="match status" value="1"/>
</dbReference>
<dbReference type="InterPro" id="IPR050091">
    <property type="entry name" value="PKS_NRPS_Biosynth_Enz"/>
</dbReference>
<evidence type="ECO:0000256" key="2">
    <source>
        <dbReference type="ARBA" id="ARBA00022553"/>
    </source>
</evidence>
<accession>A0A6G3R411</accession>
<dbReference type="InterPro" id="IPR016039">
    <property type="entry name" value="Thiolase-like"/>
</dbReference>
<dbReference type="GO" id="GO:0071770">
    <property type="term" value="P:DIM/DIP cell wall layer assembly"/>
    <property type="evidence" value="ECO:0007669"/>
    <property type="project" value="TreeGrafter"/>
</dbReference>
<comment type="caution">
    <text evidence="9">The sequence shown here is derived from an EMBL/GenBank/DDBJ whole genome shotgun (WGS) entry which is preliminary data.</text>
</comment>
<dbReference type="GO" id="GO:0006633">
    <property type="term" value="P:fatty acid biosynthetic process"/>
    <property type="evidence" value="ECO:0007669"/>
    <property type="project" value="InterPro"/>
</dbReference>
<keyword evidence="4" id="KW-0012">Acyltransferase</keyword>
<dbReference type="InterPro" id="IPR049900">
    <property type="entry name" value="PKS_mFAS_DH"/>
</dbReference>
<reference evidence="9" key="1">
    <citation type="submission" date="2020-01" db="EMBL/GenBank/DDBJ databases">
        <title>Insect and environment-associated Actinomycetes.</title>
        <authorList>
            <person name="Currrie C."/>
            <person name="Chevrette M."/>
            <person name="Carlson C."/>
            <person name="Stubbendieck R."/>
            <person name="Wendt-Pienkowski E."/>
        </authorList>
    </citation>
    <scope>NUCLEOTIDE SEQUENCE</scope>
    <source>
        <strain evidence="9">SID14436</strain>
    </source>
</reference>
<evidence type="ECO:0000256" key="3">
    <source>
        <dbReference type="ARBA" id="ARBA00022679"/>
    </source>
</evidence>
<feature type="active site" description="Proton donor; for dehydratase activity" evidence="5">
    <location>
        <position position="753"/>
    </location>
</feature>
<keyword evidence="3" id="KW-0808">Transferase</keyword>
<dbReference type="PANTHER" id="PTHR43775">
    <property type="entry name" value="FATTY ACID SYNTHASE"/>
    <property type="match status" value="1"/>
</dbReference>
<dbReference type="SUPFAM" id="SSF53901">
    <property type="entry name" value="Thiolase-like"/>
    <property type="match status" value="1"/>
</dbReference>
<dbReference type="Gene3D" id="3.10.129.110">
    <property type="entry name" value="Polyketide synthase dehydratase"/>
    <property type="match status" value="1"/>
</dbReference>
<dbReference type="InterPro" id="IPR049551">
    <property type="entry name" value="PKS_DH_C"/>
</dbReference>
<gene>
    <name evidence="9" type="ORF">G3I53_31680</name>
</gene>
<sequence length="873" mass="90856">MTAAAAAPVPAPEPSPSSAERYDEHAVAVIGMAGRFPDTPTLDGFWADLAAGRQRTGEVPPDRWDTAAHYDPEGRPGTTTSKWAASLSGIDAFDAPFFRMSPLEAEDMDPEQRLFLTEAWRALEDAGYAVGPETPLSCGVFVGCTQSDYRQIRHAAGRHDTAHSFLGGAPSVLAARVSYFLNLTGPTTAVDSACSSSLLAVHLACQSILSGDCEMAVAGGVALMLGPDIHVQTSAAGILSPTGRSAPFDASADGIVLGEGVGAVVLKPLARALADGDHVHGVIRASGANGDGRSNGIAAPNGRAQADLLTRVWRRAGVTPDDIGLVEAHGTGTPLGDPIEVKALTEAFRRTGAAPGASCAIGSVKGNVGHTTMAAGIAGLLKVLLALRHRQLPPTAGYSSPNPRLDLDDSPFHVVTELRDWPPGPGGARVAAVSSFGVSGTNCHLVVSEAPTRPRHTDTPRAFVVPVSARTPRELTAHLGALAEAVPAAPRLADVAYTLCVGRRHHPERVVVLAHSLDGLATALRAARDGTPPSLADATPEQRRLADAYLAGGRPDFAAQFAQVDARRTPLPAHPLRGTRHWPEQAAAAPGLTWWVDPDAWQVADHRVGDTPVLPGTGALALAAVAAGDEGPLELSGVRWLRPLHADTAQQVRIDTDGPRLTLRRGDTDIATATVRPSTEPPSRLPLDALADHCPRIRPGAELYARFDAAGLHYGPAFRVVDEVRVGDGEALGRLTGTDRPSWSTLVDVAALDGAIQVASVLAGDGELLLPFAAARVVVRPADGPPAWAHVRRTPDGLTVLLAGEDGRELARIEGLVARPAPTGPQTNARPPVSVLVPHWTEADAGTPAPATAPPGRTLVLHARGGEDLARAL</sequence>
<evidence type="ECO:0000259" key="7">
    <source>
        <dbReference type="PROSITE" id="PS52004"/>
    </source>
</evidence>
<dbReference type="PROSITE" id="PS00606">
    <property type="entry name" value="KS3_1"/>
    <property type="match status" value="1"/>
</dbReference>
<dbReference type="SMART" id="SM00826">
    <property type="entry name" value="PKS_DH"/>
    <property type="match status" value="1"/>
</dbReference>
<dbReference type="InterPro" id="IPR032821">
    <property type="entry name" value="PKS_assoc"/>
</dbReference>
<dbReference type="Pfam" id="PF16197">
    <property type="entry name" value="KAsynt_C_assoc"/>
    <property type="match status" value="1"/>
</dbReference>
<dbReference type="PROSITE" id="PS52019">
    <property type="entry name" value="PKS_MFAS_DH"/>
    <property type="match status" value="1"/>
</dbReference>
<dbReference type="Gene3D" id="1.10.1240.100">
    <property type="match status" value="1"/>
</dbReference>
<feature type="region of interest" description="N-terminal hotdog fold" evidence="5">
    <location>
        <begin position="532"/>
        <end position="675"/>
    </location>
</feature>
<feature type="region of interest" description="Disordered" evidence="6">
    <location>
        <begin position="1"/>
        <end position="20"/>
    </location>
</feature>
<feature type="domain" description="Ketosynthase family 3 (KS3)" evidence="7">
    <location>
        <begin position="24"/>
        <end position="449"/>
    </location>
</feature>
<dbReference type="SMART" id="SM00825">
    <property type="entry name" value="PKS_KS"/>
    <property type="match status" value="1"/>
</dbReference>
<name>A0A6G3R411_9ACTN</name>
<dbReference type="GO" id="GO:0005737">
    <property type="term" value="C:cytoplasm"/>
    <property type="evidence" value="ECO:0007669"/>
    <property type="project" value="TreeGrafter"/>
</dbReference>
<keyword evidence="2" id="KW-0597">Phosphoprotein</keyword>
<dbReference type="PANTHER" id="PTHR43775:SF37">
    <property type="entry name" value="SI:DKEY-61P9.11"/>
    <property type="match status" value="1"/>
</dbReference>
<evidence type="ECO:0000256" key="5">
    <source>
        <dbReference type="PROSITE-ProRule" id="PRU01363"/>
    </source>
</evidence>
<dbReference type="InterPro" id="IPR018201">
    <property type="entry name" value="Ketoacyl_synth_AS"/>
</dbReference>
<dbReference type="FunFam" id="3.40.47.10:FF:000019">
    <property type="entry name" value="Polyketide synthase type I"/>
    <property type="match status" value="1"/>
</dbReference>
<dbReference type="Pfam" id="PF21089">
    <property type="entry name" value="PKS_DH_N"/>
    <property type="match status" value="1"/>
</dbReference>
<dbReference type="InterPro" id="IPR014031">
    <property type="entry name" value="Ketoacyl_synth_C"/>
</dbReference>
<evidence type="ECO:0000256" key="1">
    <source>
        <dbReference type="ARBA" id="ARBA00022450"/>
    </source>
</evidence>
<dbReference type="InterPro" id="IPR042104">
    <property type="entry name" value="PKS_dehydratase_sf"/>
</dbReference>
<dbReference type="RefSeq" id="WP_203617548.1">
    <property type="nucleotide sequence ID" value="NZ_JAAGMD010000859.1"/>
</dbReference>
<feature type="domain" description="PKS/mFAS DH" evidence="8">
    <location>
        <begin position="532"/>
        <end position="827"/>
    </location>
</feature>
<dbReference type="InterPro" id="IPR049552">
    <property type="entry name" value="PKS_DH_N"/>
</dbReference>
<evidence type="ECO:0000256" key="4">
    <source>
        <dbReference type="ARBA" id="ARBA00023315"/>
    </source>
</evidence>
<feature type="compositionally biased region" description="Basic and acidic residues" evidence="6">
    <location>
        <begin position="60"/>
        <end position="74"/>
    </location>
</feature>
<dbReference type="GO" id="GO:0004315">
    <property type="term" value="F:3-oxoacyl-[acyl-carrier-protein] synthase activity"/>
    <property type="evidence" value="ECO:0007669"/>
    <property type="project" value="InterPro"/>
</dbReference>
<evidence type="ECO:0000313" key="9">
    <source>
        <dbReference type="EMBL" id="NEA90478.1"/>
    </source>
</evidence>
<organism evidence="9">
    <name type="scientific">Streptomyces sp. SID14436</name>
    <dbReference type="NCBI Taxonomy" id="2706070"/>
    <lineage>
        <taxon>Bacteria</taxon>
        <taxon>Bacillati</taxon>
        <taxon>Actinomycetota</taxon>
        <taxon>Actinomycetes</taxon>
        <taxon>Kitasatosporales</taxon>
        <taxon>Streptomycetaceae</taxon>
        <taxon>Streptomyces</taxon>
    </lineage>
</organism>
<dbReference type="InterPro" id="IPR014030">
    <property type="entry name" value="Ketoacyl_synth_N"/>
</dbReference>
<dbReference type="Pfam" id="PF14765">
    <property type="entry name" value="PS-DH"/>
    <property type="match status" value="1"/>
</dbReference>
<feature type="region of interest" description="Disordered" evidence="6">
    <location>
        <begin position="53"/>
        <end position="80"/>
    </location>
</feature>
<dbReference type="Pfam" id="PF02801">
    <property type="entry name" value="Ketoacyl-synt_C"/>
    <property type="match status" value="1"/>
</dbReference>
<evidence type="ECO:0000259" key="8">
    <source>
        <dbReference type="PROSITE" id="PS52019"/>
    </source>
</evidence>
<feature type="active site" description="Proton acceptor; for dehydratase activity" evidence="5">
    <location>
        <position position="574"/>
    </location>
</feature>
<protein>
    <submittedName>
        <fullName evidence="9">Beta-ketoacyl synthase</fullName>
    </submittedName>
</protein>
<dbReference type="GO" id="GO:0004312">
    <property type="term" value="F:fatty acid synthase activity"/>
    <property type="evidence" value="ECO:0007669"/>
    <property type="project" value="TreeGrafter"/>
</dbReference>
<feature type="non-terminal residue" evidence="9">
    <location>
        <position position="873"/>
    </location>
</feature>
<dbReference type="EMBL" id="JAAGMD010000859">
    <property type="protein sequence ID" value="NEA90478.1"/>
    <property type="molecule type" value="Genomic_DNA"/>
</dbReference>
<dbReference type="Gene3D" id="3.40.47.10">
    <property type="match status" value="1"/>
</dbReference>
<dbReference type="CDD" id="cd00833">
    <property type="entry name" value="PKS"/>
    <property type="match status" value="1"/>
</dbReference>
<proteinExistence type="predicted"/>
<dbReference type="GO" id="GO:0005886">
    <property type="term" value="C:plasma membrane"/>
    <property type="evidence" value="ECO:0007669"/>
    <property type="project" value="TreeGrafter"/>
</dbReference>
<dbReference type="InterPro" id="IPR020841">
    <property type="entry name" value="PKS_Beta-ketoAc_synthase_dom"/>
</dbReference>
<dbReference type="GO" id="GO:0033068">
    <property type="term" value="P:macrolide biosynthetic process"/>
    <property type="evidence" value="ECO:0007669"/>
    <property type="project" value="UniProtKB-ARBA"/>
</dbReference>
<feature type="region of interest" description="C-terminal hotdog fold" evidence="5">
    <location>
        <begin position="695"/>
        <end position="827"/>
    </location>
</feature>
<dbReference type="InterPro" id="IPR020807">
    <property type="entry name" value="PKS_DH"/>
</dbReference>